<dbReference type="InterPro" id="IPR041881">
    <property type="entry name" value="PqqD_sf"/>
</dbReference>
<dbReference type="Pfam" id="PF05402">
    <property type="entry name" value="PqqD"/>
    <property type="match status" value="1"/>
</dbReference>
<dbReference type="Gene3D" id="1.10.10.1150">
    <property type="entry name" value="Coenzyme PQQ synthesis protein D (PqqD)"/>
    <property type="match status" value="1"/>
</dbReference>
<evidence type="ECO:0008006" key="3">
    <source>
        <dbReference type="Google" id="ProtNLM"/>
    </source>
</evidence>
<name>A0ABQ2M9L5_9ACTN</name>
<proteinExistence type="predicted"/>
<dbReference type="RefSeq" id="WP_164317488.1">
    <property type="nucleotide sequence ID" value="NZ_BMNG01000009.1"/>
</dbReference>
<keyword evidence="2" id="KW-1185">Reference proteome</keyword>
<accession>A0ABQ2M9L5</accession>
<gene>
    <name evidence="1" type="ORF">GCM10012286_44330</name>
</gene>
<protein>
    <recommendedName>
        <fullName evidence="3">Lasso peptide biosynthesis PqqD family chaperone</fullName>
    </recommendedName>
</protein>
<reference evidence="2" key="1">
    <citation type="journal article" date="2019" name="Int. J. Syst. Evol. Microbiol.">
        <title>The Global Catalogue of Microorganisms (GCM) 10K type strain sequencing project: providing services to taxonomists for standard genome sequencing and annotation.</title>
        <authorList>
            <consortium name="The Broad Institute Genomics Platform"/>
            <consortium name="The Broad Institute Genome Sequencing Center for Infectious Disease"/>
            <person name="Wu L."/>
            <person name="Ma J."/>
        </authorList>
    </citation>
    <scope>NUCLEOTIDE SEQUENCE [LARGE SCALE GENOMIC DNA]</scope>
    <source>
        <strain evidence="2">CGMCC 4.7349</strain>
    </source>
</reference>
<organism evidence="1 2">
    <name type="scientific">Streptomyces lasiicapitis</name>
    <dbReference type="NCBI Taxonomy" id="1923961"/>
    <lineage>
        <taxon>Bacteria</taxon>
        <taxon>Bacillati</taxon>
        <taxon>Actinomycetota</taxon>
        <taxon>Actinomycetes</taxon>
        <taxon>Kitasatosporales</taxon>
        <taxon>Streptomycetaceae</taxon>
        <taxon>Streptomyces</taxon>
    </lineage>
</organism>
<evidence type="ECO:0000313" key="2">
    <source>
        <dbReference type="Proteomes" id="UP000656881"/>
    </source>
</evidence>
<evidence type="ECO:0000313" key="1">
    <source>
        <dbReference type="EMBL" id="GGO48518.1"/>
    </source>
</evidence>
<dbReference type="NCBIfam" id="NF033530">
    <property type="entry name" value="lasso_PqqD_Strm"/>
    <property type="match status" value="1"/>
</dbReference>
<dbReference type="Proteomes" id="UP000656881">
    <property type="component" value="Unassembled WGS sequence"/>
</dbReference>
<sequence>MSPRSLTLHPDVSLAETDDGAVLLHQRTGRYWQLNPTGVLVLKQLLDGRTHDQAAQELTARHRAAPDAAHRDVSRLVDELRTARILVESR</sequence>
<dbReference type="EMBL" id="BMNG01000009">
    <property type="protein sequence ID" value="GGO48518.1"/>
    <property type="molecule type" value="Genomic_DNA"/>
</dbReference>
<comment type="caution">
    <text evidence="1">The sequence shown here is derived from an EMBL/GenBank/DDBJ whole genome shotgun (WGS) entry which is preliminary data.</text>
</comment>
<dbReference type="InterPro" id="IPR008792">
    <property type="entry name" value="PQQD"/>
</dbReference>